<evidence type="ECO:0000313" key="2">
    <source>
        <dbReference type="EMBL" id="AMP10313.1"/>
    </source>
</evidence>
<accession>A0A127PRQ2</accession>
<dbReference type="InterPro" id="IPR027383">
    <property type="entry name" value="Znf_put"/>
</dbReference>
<dbReference type="Pfam" id="PF13490">
    <property type="entry name" value="zf-HC2"/>
    <property type="match status" value="1"/>
</dbReference>
<proteinExistence type="predicted"/>
<dbReference type="PATRIC" id="fig|279058.17.peg.2813"/>
<evidence type="ECO:0000259" key="1">
    <source>
        <dbReference type="Pfam" id="PF13490"/>
    </source>
</evidence>
<dbReference type="AlphaFoldDB" id="A0A127PRQ2"/>
<reference evidence="2 3" key="1">
    <citation type="submission" date="2015-11" db="EMBL/GenBank/DDBJ databases">
        <title>Exploring the genomic traits of fungus-feeding bacterial genus Collimonas.</title>
        <authorList>
            <person name="Song C."/>
            <person name="Schmidt R."/>
            <person name="de Jager V."/>
            <person name="Krzyzanowska D."/>
            <person name="Jongedijk E."/>
            <person name="Cankar K."/>
            <person name="Beekwilder J."/>
            <person name="van Veen A."/>
            <person name="de Boer W."/>
            <person name="van Veen J.A."/>
            <person name="Garbeva P."/>
        </authorList>
    </citation>
    <scope>NUCLEOTIDE SEQUENCE [LARGE SCALE GENOMIC DNA]</scope>
    <source>
        <strain evidence="2 3">Ter282</strain>
    </source>
</reference>
<keyword evidence="2" id="KW-0479">Metal-binding</keyword>
<sequence length="259" mass="29358">MDHKEALELMPAYVDMELGIVETLAMERHLDGCDDCRREYAAQRIISERFKKEVAYFDAPAHLAARINAALPPDDRPQPSRRFNWLRLNGAINWSMPVAVMATVLALAGSVGMYLSVPSADDRLVEEVIASHVRSLQVDHLSDVASTDQHTVKPWFNGKLNFAPPVVDLAQQGFPLIGGRLDYLDGKPVAALIYRRQQHPINLYIWPSTGKDVAPQQQNFRGYHMVRWTWDGMEYWTVSDLAANDLKSFAESIRSRVRQ</sequence>
<evidence type="ECO:0000313" key="3">
    <source>
        <dbReference type="Proteomes" id="UP000071778"/>
    </source>
</evidence>
<keyword evidence="2" id="KW-0862">Zinc</keyword>
<dbReference type="GO" id="GO:0008270">
    <property type="term" value="F:zinc ion binding"/>
    <property type="evidence" value="ECO:0007669"/>
    <property type="project" value="UniProtKB-KW"/>
</dbReference>
<gene>
    <name evidence="2" type="ORF">CAter282_2576</name>
</gene>
<dbReference type="InterPro" id="IPR041916">
    <property type="entry name" value="Anti_sigma_zinc_sf"/>
</dbReference>
<dbReference type="EMBL" id="CP013235">
    <property type="protein sequence ID" value="AMP10313.1"/>
    <property type="molecule type" value="Genomic_DNA"/>
</dbReference>
<name>A0A127PRQ2_9BURK</name>
<keyword evidence="2" id="KW-0863">Zinc-finger</keyword>
<dbReference type="Gene3D" id="1.10.10.1320">
    <property type="entry name" value="Anti-sigma factor, zinc-finger domain"/>
    <property type="match status" value="1"/>
</dbReference>
<dbReference type="Proteomes" id="UP000071778">
    <property type="component" value="Chromosome"/>
</dbReference>
<protein>
    <submittedName>
        <fullName evidence="2">Zinc-finger family protein</fullName>
    </submittedName>
</protein>
<dbReference type="RefSeq" id="WP_164840486.1">
    <property type="nucleotide sequence ID" value="NZ_CP013233.1"/>
</dbReference>
<organism evidence="2 3">
    <name type="scientific">Collimonas arenae</name>
    <dbReference type="NCBI Taxonomy" id="279058"/>
    <lineage>
        <taxon>Bacteria</taxon>
        <taxon>Pseudomonadati</taxon>
        <taxon>Pseudomonadota</taxon>
        <taxon>Betaproteobacteria</taxon>
        <taxon>Burkholderiales</taxon>
        <taxon>Oxalobacteraceae</taxon>
        <taxon>Collimonas</taxon>
    </lineage>
</organism>
<keyword evidence="3" id="KW-1185">Reference proteome</keyword>
<feature type="domain" description="Putative zinc-finger" evidence="1">
    <location>
        <begin position="4"/>
        <end position="37"/>
    </location>
</feature>